<evidence type="ECO:0000256" key="3">
    <source>
        <dbReference type="ARBA" id="ARBA00022737"/>
    </source>
</evidence>
<name>A0A0N5AQ88_9BILA</name>
<keyword evidence="5" id="KW-0812">Transmembrane</keyword>
<dbReference type="Pfam" id="PF13855">
    <property type="entry name" value="LRR_8"/>
    <property type="match status" value="3"/>
</dbReference>
<sequence length="576" mass="65339">MQHSAVQLFCFALVWLTSTAAAFCPTGCRCGESVSGAYSVNCDGSYMDEISPLLNPRTRKLSLRGCGIVGLNKDVLQLYPELEYLDVSDNFITEIDEDVFQGCENLRVLKLQNNRIRIIRNATFIGLLNLQELDLSYNRIEKIARNAFKVLNGLIELDLSNNYIVQLHSMLFSKCVQLRKLHLFANKLSKINDQILKSLSKLEYLDLSFNLITSIDRSAFQHCISLRDLNLTSNLLHFLHFDLFSSLYWLVNLQLNDNQLNETSCAAFRRISTLTTLDLSKNQFTRLPPSCFDDLEVLDTLLLSNQFKLQLIENNAFSDLRRLRHLNISNCQKLQEINEGAFEYSDELRILDLSNCSIKKLHFALVQWNKITSLDLSGNKLNCDCALLSFLPRVVKRLQSNVSCSTPSRLEGKKIADLEAFCMEGRSESRISVVAVVIVGLIFIAVAIYCLLKKARKRVVKLPSCSHSYIVTPLTFDKNYEISKSNMNLLRRYNPMLTIRSAPPPINDDPNVSYYSSLILPNDPDGVENVAALRPERKPTPPLETTIPQPPLITLPSLANRNFRVISQHPIPITEL</sequence>
<keyword evidence="2 6" id="KW-0732">Signal</keyword>
<dbReference type="InterPro" id="IPR050328">
    <property type="entry name" value="Dev_Immune_Receptor"/>
</dbReference>
<evidence type="ECO:0000256" key="4">
    <source>
        <dbReference type="ARBA" id="ARBA00023180"/>
    </source>
</evidence>
<evidence type="ECO:0000313" key="7">
    <source>
        <dbReference type="Proteomes" id="UP000046393"/>
    </source>
</evidence>
<keyword evidence="5" id="KW-1133">Transmembrane helix</keyword>
<organism evidence="7 8">
    <name type="scientific">Syphacia muris</name>
    <dbReference type="NCBI Taxonomy" id="451379"/>
    <lineage>
        <taxon>Eukaryota</taxon>
        <taxon>Metazoa</taxon>
        <taxon>Ecdysozoa</taxon>
        <taxon>Nematoda</taxon>
        <taxon>Chromadorea</taxon>
        <taxon>Rhabditida</taxon>
        <taxon>Spirurina</taxon>
        <taxon>Oxyuridomorpha</taxon>
        <taxon>Oxyuroidea</taxon>
        <taxon>Oxyuridae</taxon>
        <taxon>Syphacia</taxon>
    </lineage>
</organism>
<keyword evidence="5" id="KW-0472">Membrane</keyword>
<accession>A0A0N5AQ88</accession>
<evidence type="ECO:0000256" key="6">
    <source>
        <dbReference type="SAM" id="SignalP"/>
    </source>
</evidence>
<evidence type="ECO:0000313" key="8">
    <source>
        <dbReference type="WBParaSite" id="SMUV_0000684201-mRNA-1"/>
    </source>
</evidence>
<keyword evidence="3" id="KW-0677">Repeat</keyword>
<dbReference type="AlphaFoldDB" id="A0A0N5AQ88"/>
<dbReference type="Gene3D" id="3.80.10.10">
    <property type="entry name" value="Ribonuclease Inhibitor"/>
    <property type="match status" value="3"/>
</dbReference>
<evidence type="ECO:0000256" key="1">
    <source>
        <dbReference type="ARBA" id="ARBA00022614"/>
    </source>
</evidence>
<proteinExistence type="predicted"/>
<dbReference type="WBParaSite" id="SMUV_0000684201-mRNA-1">
    <property type="protein sequence ID" value="SMUV_0000684201-mRNA-1"/>
    <property type="gene ID" value="SMUV_0000684201"/>
</dbReference>
<dbReference type="InterPro" id="IPR003591">
    <property type="entry name" value="Leu-rich_rpt_typical-subtyp"/>
</dbReference>
<dbReference type="PANTHER" id="PTHR24373:SF275">
    <property type="entry name" value="TIR DOMAIN-CONTAINING PROTEIN"/>
    <property type="match status" value="1"/>
</dbReference>
<protein>
    <submittedName>
        <fullName evidence="8">LRRCT domain-containing protein</fullName>
    </submittedName>
</protein>
<dbReference type="Proteomes" id="UP000046393">
    <property type="component" value="Unplaced"/>
</dbReference>
<feature type="chain" id="PRO_5005893393" evidence="6">
    <location>
        <begin position="23"/>
        <end position="576"/>
    </location>
</feature>
<dbReference type="SMART" id="SM00365">
    <property type="entry name" value="LRR_SD22"/>
    <property type="match status" value="5"/>
</dbReference>
<dbReference type="SMART" id="SM00369">
    <property type="entry name" value="LRR_TYP"/>
    <property type="match status" value="9"/>
</dbReference>
<reference evidence="8" key="1">
    <citation type="submission" date="2017-02" db="UniProtKB">
        <authorList>
            <consortium name="WormBaseParasite"/>
        </authorList>
    </citation>
    <scope>IDENTIFICATION</scope>
</reference>
<dbReference type="PANTHER" id="PTHR24373">
    <property type="entry name" value="SLIT RELATED LEUCINE-RICH REPEAT NEURONAL PROTEIN"/>
    <property type="match status" value="1"/>
</dbReference>
<evidence type="ECO:0000256" key="5">
    <source>
        <dbReference type="SAM" id="Phobius"/>
    </source>
</evidence>
<keyword evidence="4" id="KW-0325">Glycoprotein</keyword>
<dbReference type="InterPro" id="IPR032675">
    <property type="entry name" value="LRR_dom_sf"/>
</dbReference>
<dbReference type="FunFam" id="3.80.10.10:FF:001164">
    <property type="entry name" value="GH01279p"/>
    <property type="match status" value="1"/>
</dbReference>
<dbReference type="SUPFAM" id="SSF52058">
    <property type="entry name" value="L domain-like"/>
    <property type="match status" value="1"/>
</dbReference>
<dbReference type="PROSITE" id="PS51450">
    <property type="entry name" value="LRR"/>
    <property type="match status" value="5"/>
</dbReference>
<dbReference type="STRING" id="451379.A0A0N5AQ88"/>
<keyword evidence="7" id="KW-1185">Reference proteome</keyword>
<keyword evidence="1" id="KW-0433">Leucine-rich repeat</keyword>
<evidence type="ECO:0000256" key="2">
    <source>
        <dbReference type="ARBA" id="ARBA00022729"/>
    </source>
</evidence>
<feature type="signal peptide" evidence="6">
    <location>
        <begin position="1"/>
        <end position="22"/>
    </location>
</feature>
<feature type="transmembrane region" description="Helical" evidence="5">
    <location>
        <begin position="431"/>
        <end position="452"/>
    </location>
</feature>
<dbReference type="FunFam" id="3.80.10.10:FF:000770">
    <property type="entry name" value="Uncharacterized protein"/>
    <property type="match status" value="1"/>
</dbReference>
<dbReference type="InterPro" id="IPR001611">
    <property type="entry name" value="Leu-rich_rpt"/>
</dbReference>